<protein>
    <submittedName>
        <fullName evidence="1">Uncharacterized protein</fullName>
    </submittedName>
</protein>
<organism evidence="1 2">
    <name type="scientific">Rangifer tarandus platyrhynchus</name>
    <name type="common">Svalbard reindeer</name>
    <dbReference type="NCBI Taxonomy" id="3082113"/>
    <lineage>
        <taxon>Eukaryota</taxon>
        <taxon>Metazoa</taxon>
        <taxon>Chordata</taxon>
        <taxon>Craniata</taxon>
        <taxon>Vertebrata</taxon>
        <taxon>Euteleostomi</taxon>
        <taxon>Mammalia</taxon>
        <taxon>Eutheria</taxon>
        <taxon>Laurasiatheria</taxon>
        <taxon>Artiodactyla</taxon>
        <taxon>Ruminantia</taxon>
        <taxon>Pecora</taxon>
        <taxon>Cervidae</taxon>
        <taxon>Odocoileinae</taxon>
        <taxon>Rangifer</taxon>
    </lineage>
</organism>
<proteinExistence type="predicted"/>
<gene>
    <name evidence="1" type="ORF">MRATA1EN3_LOCUS23765</name>
</gene>
<dbReference type="Proteomes" id="UP001162501">
    <property type="component" value="Chromosome 7"/>
</dbReference>
<evidence type="ECO:0000313" key="2">
    <source>
        <dbReference type="Proteomes" id="UP001162501"/>
    </source>
</evidence>
<name>A0ACB0FIJ2_RANTA</name>
<evidence type="ECO:0000313" key="1">
    <source>
        <dbReference type="EMBL" id="CAI9712552.1"/>
    </source>
</evidence>
<reference evidence="1" key="1">
    <citation type="submission" date="2023-05" db="EMBL/GenBank/DDBJ databases">
        <authorList>
            <consortium name="ELIXIR-Norway"/>
        </authorList>
    </citation>
    <scope>NUCLEOTIDE SEQUENCE</scope>
</reference>
<dbReference type="EMBL" id="OX596091">
    <property type="protein sequence ID" value="CAI9712552.1"/>
    <property type="molecule type" value="Genomic_DNA"/>
</dbReference>
<sequence length="174" mass="18357">MAGYSKAGEQDHEVLTEIMLCSKDPGNKLQIEVFNKGEDRHGLLRVSSGSSSPALEPRKPEAGSRKPGQTNTPKGFEPLWSYATSAAGEARAFSESERETGSRARPWSTGDGKWGSVSPGVVRALAGCRTGPPVETCTSPSRLLTSPASPRLPFLHAPGSATPGFSGSWIHPAL</sequence>
<accession>A0ACB0FIJ2</accession>